<proteinExistence type="predicted"/>
<dbReference type="AlphaFoldDB" id="A0A100HN79"/>
<dbReference type="EMBL" id="BCMS01000005">
    <property type="protein sequence ID" value="GAQ23841.1"/>
    <property type="molecule type" value="Genomic_DNA"/>
</dbReference>
<sequence length="75" mass="7956">MTAQHRNTRAVQVWLLGFGLLAALPVPLSALVARQSAGRPLSVSCSATHPCPLVIHIPGQPLSALPMREITSPRP</sequence>
<accession>A0A100HN79</accession>
<dbReference type="Proteomes" id="UP000056209">
    <property type="component" value="Unassembled WGS sequence"/>
</dbReference>
<comment type="caution">
    <text evidence="1">The sequence shown here is derived from an EMBL/GenBank/DDBJ whole genome shotgun (WGS) entry which is preliminary data.</text>
</comment>
<organism evidence="1 2">
    <name type="scientific">Deinococcus grandis</name>
    <dbReference type="NCBI Taxonomy" id="57498"/>
    <lineage>
        <taxon>Bacteria</taxon>
        <taxon>Thermotogati</taxon>
        <taxon>Deinococcota</taxon>
        <taxon>Deinococci</taxon>
        <taxon>Deinococcales</taxon>
        <taxon>Deinococcaceae</taxon>
        <taxon>Deinococcus</taxon>
    </lineage>
</organism>
<gene>
    <name evidence="1" type="ORF">DEIGR_33099</name>
</gene>
<reference evidence="2" key="1">
    <citation type="submission" date="2015-11" db="EMBL/GenBank/DDBJ databases">
        <title>Draft Genome Sequence of the Radioresistant Bacterium Deinococcus grandis, Isolated from Freshwater Fish in Japan.</title>
        <authorList>
            <person name="Satoh K."/>
            <person name="Onodera T."/>
            <person name="Omoso K."/>
            <person name="Takeda-Yano K."/>
            <person name="Katayama T."/>
            <person name="Oono Y."/>
            <person name="Narumi I."/>
        </authorList>
    </citation>
    <scope>NUCLEOTIDE SEQUENCE [LARGE SCALE GENOMIC DNA]</scope>
    <source>
        <strain evidence="2">ATCC 43672</strain>
    </source>
</reference>
<name>A0A100HN79_9DEIO</name>
<evidence type="ECO:0000313" key="1">
    <source>
        <dbReference type="EMBL" id="GAQ23841.1"/>
    </source>
</evidence>
<protein>
    <submittedName>
        <fullName evidence="1">Uncharacterized protein</fullName>
    </submittedName>
</protein>
<keyword evidence="2" id="KW-1185">Reference proteome</keyword>
<evidence type="ECO:0000313" key="2">
    <source>
        <dbReference type="Proteomes" id="UP000056209"/>
    </source>
</evidence>
<dbReference type="RefSeq" id="WP_058979929.1">
    <property type="nucleotide sequence ID" value="NZ_BCMS01000005.1"/>
</dbReference>
<dbReference type="OrthoDB" id="9913075at2"/>